<dbReference type="AlphaFoldDB" id="A0A371CLD5"/>
<reference evidence="2 3" key="1">
    <citation type="journal article" date="2018" name="Biotechnol. Biofuels">
        <title>Integrative visual omics of the white-rot fungus Polyporus brumalis exposes the biotechnological potential of its oxidative enzymes for delignifying raw plant biomass.</title>
        <authorList>
            <person name="Miyauchi S."/>
            <person name="Rancon A."/>
            <person name="Drula E."/>
            <person name="Hage H."/>
            <person name="Chaduli D."/>
            <person name="Favel A."/>
            <person name="Grisel S."/>
            <person name="Henrissat B."/>
            <person name="Herpoel-Gimbert I."/>
            <person name="Ruiz-Duenas F.J."/>
            <person name="Chevret D."/>
            <person name="Hainaut M."/>
            <person name="Lin J."/>
            <person name="Wang M."/>
            <person name="Pangilinan J."/>
            <person name="Lipzen A."/>
            <person name="Lesage-Meessen L."/>
            <person name="Navarro D."/>
            <person name="Riley R."/>
            <person name="Grigoriev I.V."/>
            <person name="Zhou S."/>
            <person name="Raouche S."/>
            <person name="Rosso M.N."/>
        </authorList>
    </citation>
    <scope>NUCLEOTIDE SEQUENCE [LARGE SCALE GENOMIC DNA]</scope>
    <source>
        <strain evidence="2 3">BRFM 1820</strain>
    </source>
</reference>
<dbReference type="PROSITE" id="PS51257">
    <property type="entry name" value="PROKAR_LIPOPROTEIN"/>
    <property type="match status" value="1"/>
</dbReference>
<protein>
    <submittedName>
        <fullName evidence="2">Uncharacterized protein</fullName>
    </submittedName>
</protein>
<gene>
    <name evidence="2" type="ORF">OH76DRAFT_253303</name>
</gene>
<evidence type="ECO:0000313" key="2">
    <source>
        <dbReference type="EMBL" id="RDX41090.1"/>
    </source>
</evidence>
<sequence length="227" mass="24499">MCLSADRLRPSPVPVAAAWTLSCARERPCDRPPAVLQTDSRGELRTAQRAIPAENGRYPDYGSAEGGKNVAGRCLGSWPAPGQHNLNLSGRPPNIAVTPSSHCERSTKVRSSRDDDDACEGLEDIQYCSMADMSPQSRGEAGSRGSSSGPGRVVRFHERVAVGTPLYERHLRSDDRRHSFVKRALPGLSRGLCRCRRDYKNVNLGSGSTPDEQTAVVSGYLAAGDAH</sequence>
<feature type="region of interest" description="Disordered" evidence="1">
    <location>
        <begin position="133"/>
        <end position="152"/>
    </location>
</feature>
<evidence type="ECO:0000256" key="1">
    <source>
        <dbReference type="SAM" id="MobiDB-lite"/>
    </source>
</evidence>
<accession>A0A371CLD5</accession>
<feature type="region of interest" description="Disordered" evidence="1">
    <location>
        <begin position="96"/>
        <end position="117"/>
    </location>
</feature>
<keyword evidence="3" id="KW-1185">Reference proteome</keyword>
<dbReference type="EMBL" id="KZ857524">
    <property type="protein sequence ID" value="RDX41090.1"/>
    <property type="molecule type" value="Genomic_DNA"/>
</dbReference>
<organism evidence="2 3">
    <name type="scientific">Lentinus brumalis</name>
    <dbReference type="NCBI Taxonomy" id="2498619"/>
    <lineage>
        <taxon>Eukaryota</taxon>
        <taxon>Fungi</taxon>
        <taxon>Dikarya</taxon>
        <taxon>Basidiomycota</taxon>
        <taxon>Agaricomycotina</taxon>
        <taxon>Agaricomycetes</taxon>
        <taxon>Polyporales</taxon>
        <taxon>Polyporaceae</taxon>
        <taxon>Lentinus</taxon>
    </lineage>
</organism>
<proteinExistence type="predicted"/>
<feature type="compositionally biased region" description="Basic and acidic residues" evidence="1">
    <location>
        <begin position="102"/>
        <end position="113"/>
    </location>
</feature>
<dbReference type="OrthoDB" id="10639610at2759"/>
<name>A0A371CLD5_9APHY</name>
<evidence type="ECO:0000313" key="3">
    <source>
        <dbReference type="Proteomes" id="UP000256964"/>
    </source>
</evidence>
<dbReference type="Proteomes" id="UP000256964">
    <property type="component" value="Unassembled WGS sequence"/>
</dbReference>
<feature type="compositionally biased region" description="Low complexity" evidence="1">
    <location>
        <begin position="137"/>
        <end position="152"/>
    </location>
</feature>